<dbReference type="PANTHER" id="PTHR24006:SF827">
    <property type="entry name" value="UBIQUITIN CARBOXYL-TERMINAL HYDROLASE 34"/>
    <property type="match status" value="1"/>
</dbReference>
<dbReference type="InterPro" id="IPR028889">
    <property type="entry name" value="USP"/>
</dbReference>
<dbReference type="PANTHER" id="PTHR24006">
    <property type="entry name" value="UBIQUITIN CARBOXYL-TERMINAL HYDROLASE"/>
    <property type="match status" value="1"/>
</dbReference>
<dbReference type="InterPro" id="IPR001394">
    <property type="entry name" value="Peptidase_C19_UCH"/>
</dbReference>
<dbReference type="InterPro" id="IPR038765">
    <property type="entry name" value="Papain-like_cys_pep_sf"/>
</dbReference>
<dbReference type="Pfam" id="PF00443">
    <property type="entry name" value="UCH"/>
    <property type="match status" value="1"/>
</dbReference>
<protein>
    <recommendedName>
        <fullName evidence="1">USP domain-containing protein</fullName>
    </recommendedName>
</protein>
<reference evidence="2 3" key="1">
    <citation type="submission" date="2024-04" db="EMBL/GenBank/DDBJ databases">
        <title>Tritrichomonas musculus Genome.</title>
        <authorList>
            <person name="Alves-Ferreira E."/>
            <person name="Grigg M."/>
            <person name="Lorenzi H."/>
            <person name="Galac M."/>
        </authorList>
    </citation>
    <scope>NUCLEOTIDE SEQUENCE [LARGE SCALE GENOMIC DNA]</scope>
    <source>
        <strain evidence="2 3">EAF2021</strain>
    </source>
</reference>
<accession>A0ABR2JE74</accession>
<dbReference type="PROSITE" id="PS00973">
    <property type="entry name" value="USP_2"/>
    <property type="match status" value="1"/>
</dbReference>
<name>A0ABR2JE74_9EUKA</name>
<dbReference type="InterPro" id="IPR018200">
    <property type="entry name" value="USP_CS"/>
</dbReference>
<dbReference type="EMBL" id="JAPFFF010000012">
    <property type="protein sequence ID" value="KAK8875726.1"/>
    <property type="molecule type" value="Genomic_DNA"/>
</dbReference>
<dbReference type="PROSITE" id="PS00972">
    <property type="entry name" value="USP_1"/>
    <property type="match status" value="1"/>
</dbReference>
<gene>
    <name evidence="2" type="ORF">M9Y10_005901</name>
</gene>
<dbReference type="PROSITE" id="PS50235">
    <property type="entry name" value="USP_3"/>
    <property type="match status" value="1"/>
</dbReference>
<dbReference type="SUPFAM" id="SSF54001">
    <property type="entry name" value="Cysteine proteinases"/>
    <property type="match status" value="1"/>
</dbReference>
<comment type="caution">
    <text evidence="2">The sequence shown here is derived from an EMBL/GenBank/DDBJ whole genome shotgun (WGS) entry which is preliminary data.</text>
</comment>
<dbReference type="Proteomes" id="UP001470230">
    <property type="component" value="Unassembled WGS sequence"/>
</dbReference>
<organism evidence="2 3">
    <name type="scientific">Tritrichomonas musculus</name>
    <dbReference type="NCBI Taxonomy" id="1915356"/>
    <lineage>
        <taxon>Eukaryota</taxon>
        <taxon>Metamonada</taxon>
        <taxon>Parabasalia</taxon>
        <taxon>Tritrichomonadida</taxon>
        <taxon>Tritrichomonadidae</taxon>
        <taxon>Tritrichomonas</taxon>
    </lineage>
</organism>
<proteinExistence type="predicted"/>
<evidence type="ECO:0000313" key="3">
    <source>
        <dbReference type="Proteomes" id="UP001470230"/>
    </source>
</evidence>
<dbReference type="InterPro" id="IPR050164">
    <property type="entry name" value="Peptidase_C19"/>
</dbReference>
<keyword evidence="3" id="KW-1185">Reference proteome</keyword>
<feature type="domain" description="USP" evidence="1">
    <location>
        <begin position="1191"/>
        <end position="1498"/>
    </location>
</feature>
<dbReference type="Gene3D" id="3.90.70.10">
    <property type="entry name" value="Cysteine proteinases"/>
    <property type="match status" value="1"/>
</dbReference>
<sequence>MASNSFDFEENMKNFVFRKSQIENFEHLFMFIHPSDGFDDWRSFLIGTLEPGGEYSSFLNDTVNLINEIIDYNFLISPNTSFTESFLTETLVELINKIMNFTNIQQTEKTNLIKFIKRAQVLIPWAALNDRIELFDPFYKLIDIKTPFMKYISKGKEIQELNEYFINHEFLTLVSLRISKNKDIPITFDHINLFFKLMDNFSKMPDTTQTNLFLTVNPIFAEMLKSFDLTANFQSFHCDKFLETLQIFIKSTEIILDEATNIVLTTSLDLGLSLLKIDGYDKQNLGASILKLFSSSKERTVKESFFNFMKNKNFVADLMERDLHYEILESILPVFKNLVSSKQANQKDLIQILHATAKVNNDQQQIFFNLILDSIKNYNIKESISFFTNISPLATQNENKTQFYNESIIFIKFAVLTLLKQKNCSHEFVSFLIDQIVENASIHPDQNEVKEIVKPLCEKNVSQDIKYPLLKKCKMKFEQSYSPFLISILTQLFNSNKNQKDLIDFNDAFFEILQKHLLSTTDKSFLYELFAKLLHIQHKKITNNMMNSILNDSKTDMLWNFLSQVIDNDGKNAFENDSFETLKKFVSDYSEIESHFYLEFLNKIMIIVNLDAGNLKEKSISTSSGKSKNNDKKKFILIKAPLIFEQKLLTVIDSHDKLFSTCKSILINLIKNCEPPSLSVTHLYDILNEKEKSINLKEEKGKFVIFQYLRLIKSFCKKSGNLEKNRILPHNFKLSTEQYSYISKFSVSIINDPEKSSFDITLQSDTPIALLILTLSPNLLYPLDRYVIKLDGKDIFSSSTVRYSKNIQKIEITLLDQENKDYSKDTTYLLLKKGFTKKLLKYFEVASFEKEESQKSEKEIKNNNRFIKLLLILLDMLPTDEELQISSSNPKPFLTNLSKCKNPYQVLYMIQVLNWRLFSDKYLELYKKDDILLKTLIKMCNKNSKCFSKSAEDFLQLFQRLNCINSNDSVLPLLHMISMKDLDENNKSLYVRYLTKYKSDISIVFSNNTDLLGDVIENINENNFETLWPYISKVKEFNSIYEMALSRLQKQTSKNIQFFTKIFFYYLSRISTNDVEKQLNSCFQLLDDSSMADTQSPIGIVSAMKTLIDKNISKLASASNLINKLFILIRSGYPQEAQRMLYTIVCSLSDISQENKVSLISFIDNISSLNIEKWNILPDDEQTNLVTIKHKGLRNLGSTCYMNSVLQQFFNIQAFDYLLATTNKEIKNNDHSYQLLQKLFCSLTMTKRSSCDTKNFFDNWSQNHTHALPSEQHDATEFMQFFLSDMPESISSLYTGKITNFIESEDHSFKTQIDEHFISIPISIDKYKSVEESLKSILNPQKLFGNNQYTKPDGVKVDAKSYQKINNSPPVLIIQLARFKFNQTTKMREKINSRFEIANEINISDILINKKNSYSSYTLNGVVVHRGDGNHGHYISYIKNRDSNPSSNKNWLRFDDMDVTESDQKDFENEAFGSNFNQQGQFNELNNMSAYILFYVADKSSIEISSKLENKSSKSTKKSKSKITIQILGDDKIEYPKEIINEVTKENESYLIEKSAFSTPTFEFILEEANPIQLRDFFFNVFCHSSTKGKLVASFEEHMNYIVENDEDNSDLIEWLTKNINLIISIFINSNSNEITKSVYNIITKSISKSSVEKGGKLVSLFVLYLHSCLEAWRQVFNISSVVLSYLKLKEENVLFAINEKWTENLIKFVMETYNGERQDYFLQNINISPIFESLSILIQKDLNVELFKPLLSIHQQIQKSPSLKNYRSLIVYCASSEIFPIEDVVNIFPNELKDSNIMEIKFGKLNDQTDLGEINNSLRSANISQSSIIDFICDNKIKFKNYLIMKQNMNYFYDLFLLNPNKIENLITDNLKDEEDQQILLPFFEFIRNKMEEISKKDNQGTILSFLRIVLFLMKKINYPHDKNLEELKFFIKYQNKTEFIQISSYVGNPIILSIYDQKFPSPKATTNKEEKKFNIKSIFTINKTSNNEKLINNNSNFSASDFFDIIRSILSSSDVVVDQFLNKPNLYDVVLKSVSKISNESEIELMVKFIEFLKNKKNKYQNKVTHIIYAIISGNNTNVSYIIGISKYFHEIFEDLNFQEIANMLIIVDAILKSGSNEQNDFALSLFITPIFNYLMDDKICFSDADTFLLRLNPKYIGTYLSDKTSVVSMIIQLVTRMASLNINFRKECDKAFQKQIFYANKTDGSAYYCATFLTHFCFIDKKKSVNDIVNCLKDTSKNLERISNDKWRNLYFKSLFDLIQRDSVNVPDWAKLLVEGIFKLASLSCDHEKIFFETVLKAMNDKEFPKFILNYSKSFSPDYYKLPWPDLYQKTMAINQLKQLAFLIRLFPDSRDSIIQFIEIEKDWFKSKEYQEYKKLILPNDK</sequence>
<evidence type="ECO:0000259" key="1">
    <source>
        <dbReference type="PROSITE" id="PS50235"/>
    </source>
</evidence>
<evidence type="ECO:0000313" key="2">
    <source>
        <dbReference type="EMBL" id="KAK8875726.1"/>
    </source>
</evidence>